<comment type="subcellular location">
    <subcellularLocation>
        <location evidence="1">Cell outer membrane</location>
        <topology evidence="1">Multi-pass membrane protein</topology>
    </subcellularLocation>
</comment>
<dbReference type="InterPro" id="IPR023997">
    <property type="entry name" value="TonB-dep_OMP_SusC/RagA_CS"/>
</dbReference>
<dbReference type="InterPro" id="IPR037066">
    <property type="entry name" value="Plug_dom_sf"/>
</dbReference>
<keyword evidence="1" id="KW-0812">Transmembrane</keyword>
<dbReference type="FunFam" id="2.170.130.10:FF:000003">
    <property type="entry name" value="SusC/RagA family TonB-linked outer membrane protein"/>
    <property type="match status" value="1"/>
</dbReference>
<dbReference type="InterPro" id="IPR008969">
    <property type="entry name" value="CarboxyPept-like_regulatory"/>
</dbReference>
<feature type="chain" id="PRO_5029757723" evidence="2">
    <location>
        <begin position="25"/>
        <end position="1030"/>
    </location>
</feature>
<dbReference type="SUPFAM" id="SSF49464">
    <property type="entry name" value="Carboxypeptidase regulatory domain-like"/>
    <property type="match status" value="1"/>
</dbReference>
<feature type="domain" description="TonB-dependent receptor plug" evidence="3">
    <location>
        <begin position="122"/>
        <end position="228"/>
    </location>
</feature>
<reference evidence="4 5" key="1">
    <citation type="submission" date="2019-08" db="EMBL/GenBank/DDBJ databases">
        <title>In-depth cultivation of the pig gut microbiome towards novel bacterial diversity and tailored functional studies.</title>
        <authorList>
            <person name="Wylensek D."/>
            <person name="Hitch T.C.A."/>
            <person name="Clavel T."/>
        </authorList>
    </citation>
    <scope>NUCLEOTIDE SEQUENCE [LARGE SCALE GENOMIC DNA]</scope>
    <source>
        <strain evidence="4 5">LKV-178-WT-2A</strain>
    </source>
</reference>
<dbReference type="AlphaFoldDB" id="A0A7K0KIP3"/>
<keyword evidence="1" id="KW-0472">Membrane</keyword>
<dbReference type="InterPro" id="IPR012910">
    <property type="entry name" value="Plug_dom"/>
</dbReference>
<dbReference type="GO" id="GO:0009279">
    <property type="term" value="C:cell outer membrane"/>
    <property type="evidence" value="ECO:0007669"/>
    <property type="project" value="UniProtKB-SubCell"/>
</dbReference>
<keyword evidence="5" id="KW-1185">Reference proteome</keyword>
<evidence type="ECO:0000313" key="5">
    <source>
        <dbReference type="Proteomes" id="UP000438914"/>
    </source>
</evidence>
<dbReference type="Pfam" id="PF07715">
    <property type="entry name" value="Plug"/>
    <property type="match status" value="1"/>
</dbReference>
<keyword evidence="1" id="KW-1134">Transmembrane beta strand</keyword>
<dbReference type="Gene3D" id="2.60.40.1120">
    <property type="entry name" value="Carboxypeptidase-like, regulatory domain"/>
    <property type="match status" value="1"/>
</dbReference>
<dbReference type="InterPro" id="IPR023996">
    <property type="entry name" value="TonB-dep_OMP_SusC/RagA"/>
</dbReference>
<dbReference type="SUPFAM" id="SSF56935">
    <property type="entry name" value="Porins"/>
    <property type="match status" value="1"/>
</dbReference>
<dbReference type="Proteomes" id="UP000438914">
    <property type="component" value="Unassembled WGS sequence"/>
</dbReference>
<accession>A0A7K0KIP3</accession>
<evidence type="ECO:0000256" key="2">
    <source>
        <dbReference type="SAM" id="SignalP"/>
    </source>
</evidence>
<name>A0A7K0KIP3_9BACT</name>
<keyword evidence="2" id="KW-0732">Signal</keyword>
<evidence type="ECO:0000259" key="3">
    <source>
        <dbReference type="Pfam" id="PF07715"/>
    </source>
</evidence>
<proteinExistence type="inferred from homology"/>
<evidence type="ECO:0000256" key="1">
    <source>
        <dbReference type="PROSITE-ProRule" id="PRU01360"/>
    </source>
</evidence>
<dbReference type="NCBIfam" id="TIGR04057">
    <property type="entry name" value="SusC_RagA_signa"/>
    <property type="match status" value="1"/>
</dbReference>
<comment type="caution">
    <text evidence="4">The sequence shown here is derived from an EMBL/GenBank/DDBJ whole genome shotgun (WGS) entry which is preliminary data.</text>
</comment>
<dbReference type="PROSITE" id="PS52016">
    <property type="entry name" value="TONB_DEPENDENT_REC_3"/>
    <property type="match status" value="1"/>
</dbReference>
<dbReference type="Gene3D" id="2.170.130.10">
    <property type="entry name" value="TonB-dependent receptor, plug domain"/>
    <property type="match status" value="1"/>
</dbReference>
<dbReference type="InterPro" id="IPR039426">
    <property type="entry name" value="TonB-dep_rcpt-like"/>
</dbReference>
<dbReference type="RefSeq" id="WP_154535391.1">
    <property type="nucleotide sequence ID" value="NZ_VUNG01000052.1"/>
</dbReference>
<dbReference type="Pfam" id="PF13715">
    <property type="entry name" value="CarbopepD_reg_2"/>
    <property type="match status" value="1"/>
</dbReference>
<comment type="similarity">
    <text evidence="1">Belongs to the TonB-dependent receptor family.</text>
</comment>
<feature type="signal peptide" evidence="2">
    <location>
        <begin position="1"/>
        <end position="24"/>
    </location>
</feature>
<sequence length="1030" mass="115153">MKYLNLFVLKAMLLGTMMVSPGLAVMAQNGSTVVGSVVDENGEPVIGATVMLKGHKGVATATDLDGHFKLEVPSKGGTLVFSYIGMLNKEARVSSKPMQVVMQENARQLNDVVIVGYGQQKKASVVGAITQTDAKTLDRYSGVPSLGQALTGNLPGVITSSSTGMPGQEDPKIIIRSQTSWNNSDPLVLVDGVERPMNTVDLSSVQTISVLKDASATAVYGVKGANGVILITTKRGQEGTARVHAKANATVKVVSKLPKKYDSYDTFLLLNDVVEHELAISPNAWGSYKPMAIINKYRYPANADDWDRYPNVDWQKELFRDYAMSYNASVDVSGGTKNVKYFTSVDFTHEGDLFKKFGNNRGYHSGFGYNRINMRANLDFALTHTTKFSVNLFGSNGVRHFPWGQGSDSNSYWSAIYHTAPDAMRPVYSDGTYGFYAPRNADALNSVKLLATSGDEKLTNTQITTDFILDQKLDFVTRGLSFNARLSFDNTMVESGRGIDDLYHDAQAKWINPDTGDVTWQQDPDYTETVSWSVNGGSVNTGATYRKLYYQLQLNYARAFGLHNVTAMGLFSREDRAAGSEFHHYREDWVFRTTYNYAMRYFFEFNGAYNGSEKFNNDHRFAFFPSLSGGWMLTEEPFMKPLQKYIDMFKVRASWGVIGDDNVGGRWLYKDTYSYGGTTKIGSPLSDSPYTIYRQSQLGNPNVRWETVEKRNLGFDFAFLHGLVAGSFDVFADRRKDILIGGGSRAIPTYFGTTAPTANLGRVHSHGWELALRFNKVWNSDFRTWANFNMTHAVNKVMFKDDPQLRAAYLKQAGYAIGQVRSYIDKGFITNWDELYGSPERETNNGNKLVGDYQIADFNADGRITSDDVAPYKYTQFPQNTFSTTVGAEWKGLSISLQFYGVTNVTRYIQFPTFAREIHAAFDEGSYWNAVTGSGKLTLPRWTTTTDGSASGTRYFYDGAFLRLKNAEIAYTFRGAWVRRLNIRALRFYLNGDNLLLWTKMPDDRESNFSGGDGAYPTVRRFNLGMDITF</sequence>
<protein>
    <submittedName>
        <fullName evidence="4">TonB-dependent receptor</fullName>
    </submittedName>
</protein>
<keyword evidence="4" id="KW-0675">Receptor</keyword>
<dbReference type="EMBL" id="VUNG01000052">
    <property type="protein sequence ID" value="MST85791.1"/>
    <property type="molecule type" value="Genomic_DNA"/>
</dbReference>
<organism evidence="4 5">
    <name type="scientific">Hallella mizrahii</name>
    <dbReference type="NCBI Taxonomy" id="2606637"/>
    <lineage>
        <taxon>Bacteria</taxon>
        <taxon>Pseudomonadati</taxon>
        <taxon>Bacteroidota</taxon>
        <taxon>Bacteroidia</taxon>
        <taxon>Bacteroidales</taxon>
        <taxon>Prevotellaceae</taxon>
        <taxon>Hallella</taxon>
    </lineage>
</organism>
<dbReference type="NCBIfam" id="TIGR04056">
    <property type="entry name" value="OMP_RagA_SusC"/>
    <property type="match status" value="1"/>
</dbReference>
<gene>
    <name evidence="4" type="ORF">FYJ73_14140</name>
</gene>
<keyword evidence="1" id="KW-0813">Transport</keyword>
<keyword evidence="1" id="KW-0998">Cell outer membrane</keyword>
<evidence type="ECO:0000313" key="4">
    <source>
        <dbReference type="EMBL" id="MST85791.1"/>
    </source>
</evidence>